<reference evidence="2" key="1">
    <citation type="submission" date="2022-12" db="EMBL/GenBank/DDBJ databases">
        <authorList>
            <person name="Krivoruchko A.V."/>
            <person name="Elkin A."/>
        </authorList>
    </citation>
    <scope>NUCLEOTIDE SEQUENCE</scope>
    <source>
        <strain evidence="2">IEGM 1391</strain>
    </source>
</reference>
<feature type="domain" description="NADPH-dependent FMN reductase-like" evidence="1">
    <location>
        <begin position="6"/>
        <end position="140"/>
    </location>
</feature>
<dbReference type="Gene3D" id="3.40.50.360">
    <property type="match status" value="1"/>
</dbReference>
<evidence type="ECO:0000259" key="1">
    <source>
        <dbReference type="Pfam" id="PF03358"/>
    </source>
</evidence>
<dbReference type="Proteomes" id="UP001081071">
    <property type="component" value="Unassembled WGS sequence"/>
</dbReference>
<dbReference type="Pfam" id="PF03358">
    <property type="entry name" value="FMN_red"/>
    <property type="match status" value="1"/>
</dbReference>
<dbReference type="PANTHER" id="PTHR30543">
    <property type="entry name" value="CHROMATE REDUCTASE"/>
    <property type="match status" value="1"/>
</dbReference>
<evidence type="ECO:0000313" key="2">
    <source>
        <dbReference type="EMBL" id="MCZ4521221.1"/>
    </source>
</evidence>
<sequence>MQPIQLAIVVGSVRAGRIGPTVAAWVRSVAAERATLEVVDVDLADFELPGNLVPNDDTERFTATIGACDAFVFVTPEYNHGVPGSLKTALDTVKHEWRTKPVGFVSYGGLGGGIRATEQLRQITAELHMVSVRDAVSVHRVRKRFDDEGGIDDAAAVDALGRLLDQVEWWAGAVAEARDRRDYPG</sequence>
<organism evidence="2 3">
    <name type="scientific">Rhodococcus ruber</name>
    <dbReference type="NCBI Taxonomy" id="1830"/>
    <lineage>
        <taxon>Bacteria</taxon>
        <taxon>Bacillati</taxon>
        <taxon>Actinomycetota</taxon>
        <taxon>Actinomycetes</taxon>
        <taxon>Mycobacteriales</taxon>
        <taxon>Nocardiaceae</taxon>
        <taxon>Rhodococcus</taxon>
    </lineage>
</organism>
<dbReference type="RefSeq" id="WP_269607658.1">
    <property type="nucleotide sequence ID" value="NZ_JAPWIJ010000010.1"/>
</dbReference>
<dbReference type="InterPro" id="IPR050712">
    <property type="entry name" value="NAD(P)H-dep_reductase"/>
</dbReference>
<proteinExistence type="predicted"/>
<dbReference type="InterPro" id="IPR005025">
    <property type="entry name" value="FMN_Rdtase-like_dom"/>
</dbReference>
<dbReference type="InterPro" id="IPR029039">
    <property type="entry name" value="Flavoprotein-like_sf"/>
</dbReference>
<name>A0ABT4MNA4_9NOCA</name>
<dbReference type="SUPFAM" id="SSF52218">
    <property type="entry name" value="Flavoproteins"/>
    <property type="match status" value="1"/>
</dbReference>
<dbReference type="EMBL" id="JAPWIJ010000010">
    <property type="protein sequence ID" value="MCZ4521221.1"/>
    <property type="molecule type" value="Genomic_DNA"/>
</dbReference>
<dbReference type="PANTHER" id="PTHR30543:SF21">
    <property type="entry name" value="NAD(P)H-DEPENDENT FMN REDUCTASE LOT6"/>
    <property type="match status" value="1"/>
</dbReference>
<evidence type="ECO:0000313" key="3">
    <source>
        <dbReference type="Proteomes" id="UP001081071"/>
    </source>
</evidence>
<comment type="caution">
    <text evidence="2">The sequence shown here is derived from an EMBL/GenBank/DDBJ whole genome shotgun (WGS) entry which is preliminary data.</text>
</comment>
<protein>
    <submittedName>
        <fullName evidence="2">NAD(P)H-dependent oxidoreductase</fullName>
    </submittedName>
</protein>
<keyword evidence="3" id="KW-1185">Reference proteome</keyword>
<accession>A0ABT4MNA4</accession>
<gene>
    <name evidence="2" type="ORF">O4220_22130</name>
</gene>